<dbReference type="InterPro" id="IPR000845">
    <property type="entry name" value="Nucleoside_phosphorylase_d"/>
</dbReference>
<dbReference type="PANTHER" id="PTHR46832">
    <property type="entry name" value="5'-METHYLTHIOADENOSINE/S-ADENOSYLHOMOCYSTEINE NUCLEOSIDASE"/>
    <property type="match status" value="1"/>
</dbReference>
<dbReference type="GO" id="GO:0019284">
    <property type="term" value="P:L-methionine salvage from S-adenosylmethionine"/>
    <property type="evidence" value="ECO:0007669"/>
    <property type="project" value="TreeGrafter"/>
</dbReference>
<evidence type="ECO:0000313" key="2">
    <source>
        <dbReference type="EMBL" id="NBG96809.1"/>
    </source>
</evidence>
<dbReference type="Proteomes" id="UP000470384">
    <property type="component" value="Unassembled WGS sequence"/>
</dbReference>
<proteinExistence type="predicted"/>
<protein>
    <recommendedName>
        <fullName evidence="1">Nucleoside phosphorylase domain-containing protein</fullName>
    </recommendedName>
</protein>
<dbReference type="Gene3D" id="3.40.50.1580">
    <property type="entry name" value="Nucleoside phosphorylase domain"/>
    <property type="match status" value="1"/>
</dbReference>
<dbReference type="AlphaFoldDB" id="A0A845QEF1"/>
<keyword evidence="3" id="KW-1185">Reference proteome</keyword>
<dbReference type="OrthoDB" id="7357315at2"/>
<organism evidence="2 3">
    <name type="scientific">Pyruvatibacter mobilis</name>
    <dbReference type="NCBI Taxonomy" id="1712261"/>
    <lineage>
        <taxon>Bacteria</taxon>
        <taxon>Pseudomonadati</taxon>
        <taxon>Pseudomonadota</taxon>
        <taxon>Alphaproteobacteria</taxon>
        <taxon>Hyphomicrobiales</taxon>
        <taxon>Parvibaculaceae</taxon>
        <taxon>Pyruvatibacter</taxon>
    </lineage>
</organism>
<dbReference type="GeneID" id="300654347"/>
<dbReference type="GO" id="GO:0009116">
    <property type="term" value="P:nucleoside metabolic process"/>
    <property type="evidence" value="ECO:0007669"/>
    <property type="project" value="InterPro"/>
</dbReference>
<dbReference type="GO" id="GO:0008930">
    <property type="term" value="F:methylthioadenosine nucleosidase activity"/>
    <property type="evidence" value="ECO:0007669"/>
    <property type="project" value="TreeGrafter"/>
</dbReference>
<dbReference type="InterPro" id="IPR035994">
    <property type="entry name" value="Nucleoside_phosphorylase_sf"/>
</dbReference>
<dbReference type="EMBL" id="WXYQ01000012">
    <property type="protein sequence ID" value="NBG96809.1"/>
    <property type="molecule type" value="Genomic_DNA"/>
</dbReference>
<dbReference type="GO" id="GO:0008782">
    <property type="term" value="F:adenosylhomocysteine nucleosidase activity"/>
    <property type="evidence" value="ECO:0007669"/>
    <property type="project" value="TreeGrafter"/>
</dbReference>
<evidence type="ECO:0000313" key="3">
    <source>
        <dbReference type="Proteomes" id="UP000470384"/>
    </source>
</evidence>
<gene>
    <name evidence="2" type="ORF">GTQ45_13810</name>
</gene>
<feature type="domain" description="Nucleoside phosphorylase" evidence="1">
    <location>
        <begin position="22"/>
        <end position="170"/>
    </location>
</feature>
<reference evidence="2 3" key="1">
    <citation type="journal article" date="2016" name="Int. J. Syst. Evol. Microbiol.">
        <title>Pyruvatibacter mobilis gen. nov., sp. nov., a marine bacterium from the culture broth of Picochlorum sp. 122.</title>
        <authorList>
            <person name="Wang G."/>
            <person name="Tang M."/>
            <person name="Wu H."/>
            <person name="Dai S."/>
            <person name="Li T."/>
            <person name="Chen C."/>
            <person name="He H."/>
            <person name="Fan J."/>
            <person name="Xiang W."/>
            <person name="Li X."/>
        </authorList>
    </citation>
    <scope>NUCLEOTIDE SEQUENCE [LARGE SCALE GENOMIC DNA]</scope>
    <source>
        <strain evidence="2 3">GYP-11</strain>
    </source>
</reference>
<dbReference type="PANTHER" id="PTHR46832:SF1">
    <property type="entry name" value="5'-METHYLTHIOADENOSINE_S-ADENOSYLHOMOCYSTEINE NUCLEOSIDASE"/>
    <property type="match status" value="1"/>
</dbReference>
<dbReference type="RefSeq" id="WP_160588826.1">
    <property type="nucleotide sequence ID" value="NZ_BMHN01000001.1"/>
</dbReference>
<dbReference type="GO" id="GO:0005829">
    <property type="term" value="C:cytosol"/>
    <property type="evidence" value="ECO:0007669"/>
    <property type="project" value="TreeGrafter"/>
</dbReference>
<sequence length="231" mass="23903">MKRLGIVCGVKAEEAALGPLLDDASVVVAVSGASPARAEDLARELVEQHGCTALLSFGVSGAITETLKPGDVALAKSIVMHDGERIAADRVFTPYLSEAAIWADITLRHVDMAEAGDVIADVAAKKELGRRTGAHAVDMESGAVAHVARQTGVPFTALRTISDGVDHALPHAALGAIGPGGDVRVLTTVLRLMVRPQDLPAMMRLAAGSSKGFKSLRGCARHLVPALLGVV</sequence>
<accession>A0A845QEF1</accession>
<name>A0A845QEF1_9HYPH</name>
<dbReference type="Pfam" id="PF01048">
    <property type="entry name" value="PNP_UDP_1"/>
    <property type="match status" value="1"/>
</dbReference>
<dbReference type="SUPFAM" id="SSF53167">
    <property type="entry name" value="Purine and uridine phosphorylases"/>
    <property type="match status" value="1"/>
</dbReference>
<evidence type="ECO:0000259" key="1">
    <source>
        <dbReference type="Pfam" id="PF01048"/>
    </source>
</evidence>
<comment type="caution">
    <text evidence="2">The sequence shown here is derived from an EMBL/GenBank/DDBJ whole genome shotgun (WGS) entry which is preliminary data.</text>
</comment>